<evidence type="ECO:0000259" key="3">
    <source>
        <dbReference type="Pfam" id="PF13439"/>
    </source>
</evidence>
<feature type="region of interest" description="Disordered" evidence="1">
    <location>
        <begin position="404"/>
        <end position="430"/>
    </location>
</feature>
<dbReference type="RefSeq" id="WP_010957839.1">
    <property type="nucleotide sequence ID" value="NC_009727.1"/>
</dbReference>
<reference evidence="4 5" key="1">
    <citation type="journal article" date="2009" name="Infect. Immun.">
        <title>Comparative genomics reveal extensive transposon-mediated genomic plasticity and diversity among potential effector proteins within the genus Coxiella.</title>
        <authorList>
            <person name="Beare P.A."/>
            <person name="Unsworth N."/>
            <person name="Andoh M."/>
            <person name="Voth D.E."/>
            <person name="Omsland A."/>
            <person name="Gilk S.D."/>
            <person name="Williams K.P."/>
            <person name="Sobral B.W."/>
            <person name="Kupko J.J.III."/>
            <person name="Porcella S.F."/>
            <person name="Samuel J.E."/>
            <person name="Heinzen R.A."/>
        </authorList>
    </citation>
    <scope>NUCLEOTIDE SEQUENCE [LARGE SCALE GENOMIC DNA]</scope>
    <source>
        <strain evidence="4 5">Dugway 5J108-111</strain>
    </source>
</reference>
<dbReference type="Pfam" id="PF00534">
    <property type="entry name" value="Glycos_transf_1"/>
    <property type="match status" value="1"/>
</dbReference>
<dbReference type="Pfam" id="PF13439">
    <property type="entry name" value="Glyco_transf_4"/>
    <property type="match status" value="1"/>
</dbReference>
<accession>A9KFJ3</accession>
<dbReference type="InterPro" id="IPR001296">
    <property type="entry name" value="Glyco_trans_1"/>
</dbReference>
<dbReference type="CDD" id="cd03807">
    <property type="entry name" value="GT4_WbnK-like"/>
    <property type="match status" value="1"/>
</dbReference>
<proteinExistence type="predicted"/>
<evidence type="ECO:0000259" key="2">
    <source>
        <dbReference type="Pfam" id="PF00534"/>
    </source>
</evidence>
<dbReference type="AlphaFoldDB" id="A9KFJ3"/>
<dbReference type="GO" id="GO:0016757">
    <property type="term" value="F:glycosyltransferase activity"/>
    <property type="evidence" value="ECO:0007669"/>
    <property type="project" value="UniProtKB-KW"/>
</dbReference>
<keyword evidence="4" id="KW-0808">Transferase</keyword>
<gene>
    <name evidence="4" type="ordered locus">CBUD_0904</name>
</gene>
<dbReference type="GO" id="GO:1901135">
    <property type="term" value="P:carbohydrate derivative metabolic process"/>
    <property type="evidence" value="ECO:0007669"/>
    <property type="project" value="UniProtKB-ARBA"/>
</dbReference>
<dbReference type="Proteomes" id="UP000008555">
    <property type="component" value="Chromosome"/>
</dbReference>
<feature type="domain" description="Glycosyl transferase family 1" evidence="2">
    <location>
        <begin position="202"/>
        <end position="369"/>
    </location>
</feature>
<dbReference type="EMBL" id="CP000733">
    <property type="protein sequence ID" value="ABS77321.2"/>
    <property type="molecule type" value="Genomic_DNA"/>
</dbReference>
<dbReference type="InterPro" id="IPR028098">
    <property type="entry name" value="Glyco_trans_4-like_N"/>
</dbReference>
<organism evidence="4 5">
    <name type="scientific">Coxiella burnetii (strain Dugway 5J108-111)</name>
    <dbReference type="NCBI Taxonomy" id="434922"/>
    <lineage>
        <taxon>Bacteria</taxon>
        <taxon>Pseudomonadati</taxon>
        <taxon>Pseudomonadota</taxon>
        <taxon>Gammaproteobacteria</taxon>
        <taxon>Legionellales</taxon>
        <taxon>Coxiellaceae</taxon>
        <taxon>Coxiella</taxon>
    </lineage>
</organism>
<dbReference type="Gene3D" id="3.40.50.2000">
    <property type="entry name" value="Glycogen Phosphorylase B"/>
    <property type="match status" value="2"/>
</dbReference>
<sequence length="430" mass="48160">MMNMFLRKLKRDLCIVVAINALDVGGAEKHLLRVLPSLKKRGYNIILYLTNHRGVMFDEMLAAGIPIITPPLCEFLNKLGPLGKPFIYSLSIIRLSFLILKRNPSILHFFLPGTYVLGGISGLLARARCMVMSRRVTNEYQKTHPIVAKIEPLLHKYMKVVLATSLRVGTELLEEGVPPNKLGLIYNGVEVEKYNIHYNKPAIKRSFCLGDDTFIIVILANLYKRKGHKDLFYALSSIKEKISKNWKLLCIGRDGGEKNALESLRDNLGLREYVTFLGQQHDIPQLLSIADMGVLSSHEEGFSNALLECMAAGLPMVVTDVGGNAEAIVDKQCGFVVPPKQPQQLAEALLMLALDKETRDKYGNAAKERVKKYFSLEACVLRYDQFYEAMLASEWERAISVVKPPSWQDDDNKNTAEGKACSNFPLSGNN</sequence>
<name>A9KFJ3_COXBN</name>
<dbReference type="PANTHER" id="PTHR12526">
    <property type="entry name" value="GLYCOSYLTRANSFERASE"/>
    <property type="match status" value="1"/>
</dbReference>
<evidence type="ECO:0000313" key="5">
    <source>
        <dbReference type="Proteomes" id="UP000008555"/>
    </source>
</evidence>
<dbReference type="KEGG" id="cbd:CBUD_0904"/>
<dbReference type="CAZy" id="GT4">
    <property type="family name" value="Glycosyltransferase Family 4"/>
</dbReference>
<evidence type="ECO:0000256" key="1">
    <source>
        <dbReference type="SAM" id="MobiDB-lite"/>
    </source>
</evidence>
<keyword evidence="4" id="KW-0328">Glycosyltransferase</keyword>
<dbReference type="HOGENOM" id="CLU_009583_0_3_6"/>
<feature type="domain" description="Glycosyltransferase subfamily 4-like N-terminal" evidence="3">
    <location>
        <begin position="24"/>
        <end position="192"/>
    </location>
</feature>
<dbReference type="EC" id="2.4.1.-" evidence="4"/>
<protein>
    <submittedName>
        <fullName evidence="4">Glycosyltransferase</fullName>
        <ecNumber evidence="4">2.4.1.-</ecNumber>
    </submittedName>
</protein>
<dbReference type="PANTHER" id="PTHR12526:SF623">
    <property type="entry name" value="WABG"/>
    <property type="match status" value="1"/>
</dbReference>
<evidence type="ECO:0000313" key="4">
    <source>
        <dbReference type="EMBL" id="ABS77321.2"/>
    </source>
</evidence>
<dbReference type="SUPFAM" id="SSF53756">
    <property type="entry name" value="UDP-Glycosyltransferase/glycogen phosphorylase"/>
    <property type="match status" value="1"/>
</dbReference>